<evidence type="ECO:0000313" key="1">
    <source>
        <dbReference type="EMBL" id="MBX16503.1"/>
    </source>
</evidence>
<protein>
    <submittedName>
        <fullName evidence="1">Uncharacterized protein MANES_02G139200</fullName>
    </submittedName>
</protein>
<proteinExistence type="predicted"/>
<dbReference type="EMBL" id="GGEC01036019">
    <property type="protein sequence ID" value="MBX16503.1"/>
    <property type="molecule type" value="Transcribed_RNA"/>
</dbReference>
<name>A0A2P2LEU7_RHIMU</name>
<organism evidence="1">
    <name type="scientific">Rhizophora mucronata</name>
    <name type="common">Asiatic mangrove</name>
    <dbReference type="NCBI Taxonomy" id="61149"/>
    <lineage>
        <taxon>Eukaryota</taxon>
        <taxon>Viridiplantae</taxon>
        <taxon>Streptophyta</taxon>
        <taxon>Embryophyta</taxon>
        <taxon>Tracheophyta</taxon>
        <taxon>Spermatophyta</taxon>
        <taxon>Magnoliopsida</taxon>
        <taxon>eudicotyledons</taxon>
        <taxon>Gunneridae</taxon>
        <taxon>Pentapetalae</taxon>
        <taxon>rosids</taxon>
        <taxon>fabids</taxon>
        <taxon>Malpighiales</taxon>
        <taxon>Rhizophoraceae</taxon>
        <taxon>Rhizophora</taxon>
    </lineage>
</organism>
<dbReference type="AlphaFoldDB" id="A0A2P2LEU7"/>
<sequence length="70" mass="7884">MEPLAVKGKGKGETTLVSKDKNLEAIVVKEGTSNAHGLYKSFCTRFVRLNGILFTRTRYFLSAIYSIDWI</sequence>
<accession>A0A2P2LEU7</accession>
<reference evidence="1" key="1">
    <citation type="submission" date="2018-02" db="EMBL/GenBank/DDBJ databases">
        <title>Rhizophora mucronata_Transcriptome.</title>
        <authorList>
            <person name="Meera S.P."/>
            <person name="Sreeshan A."/>
            <person name="Augustine A."/>
        </authorList>
    </citation>
    <scope>NUCLEOTIDE SEQUENCE</scope>
    <source>
        <tissue evidence="1">Leaf</tissue>
    </source>
</reference>